<dbReference type="GeneID" id="93112637"/>
<dbReference type="EMBL" id="CP144916">
    <property type="protein sequence ID" value="WWC41933.1"/>
    <property type="molecule type" value="Genomic_DNA"/>
</dbReference>
<sequence>MSPYKVVFYLFNAQSNCRILTFRNAKHIFVTHGESNKLASIKPIIRIYDYIVCAGDTGINRYLENNIFTKYDVQTHRIIKMGNTFIGDNIYKKTSINQDSYILYAPTWEGGVISEQYSSLSEDLYAFKVICNFAKENDIKNIVIQPHPNTGHRDKRYKKYLKDGIRFLKKNYLNVDLISTNSNNSPISRLFLQKYKDTYPIYRAFVDVSAMEIQLLDKDIPTNIFINDTKNAMVKNNILQDYYNTICIKNGSLECKTFLNIDKVKNLYLSYSFLELKDKTKSQRVDWLVDFVIKDKGE</sequence>
<protein>
    <submittedName>
        <fullName evidence="1">Uncharacterized protein</fullName>
    </submittedName>
</protein>
<organism evidence="1 2">
    <name type="scientific">Campylobacter vicugnae</name>
    <dbReference type="NCBI Taxonomy" id="1660076"/>
    <lineage>
        <taxon>Bacteria</taxon>
        <taxon>Pseudomonadati</taxon>
        <taxon>Campylobacterota</taxon>
        <taxon>Epsilonproteobacteria</taxon>
        <taxon>Campylobacterales</taxon>
        <taxon>Campylobacteraceae</taxon>
        <taxon>Campylobacter</taxon>
    </lineage>
</organism>
<dbReference type="Gene3D" id="3.40.50.12580">
    <property type="match status" value="1"/>
</dbReference>
<gene>
    <name evidence="1" type="ORF">CVIC9261_00965</name>
</gene>
<evidence type="ECO:0000313" key="1">
    <source>
        <dbReference type="EMBL" id="WWC41933.1"/>
    </source>
</evidence>
<keyword evidence="2" id="KW-1185">Reference proteome</keyword>
<dbReference type="Proteomes" id="UP001318120">
    <property type="component" value="Chromosome"/>
</dbReference>
<name>A0ABZ2E857_9BACT</name>
<reference evidence="1 2" key="1">
    <citation type="journal article" date="2017" name="Genome Biol. Evol.">
        <title>Comparative Genomic Analysis Identifies a Campylobacter Clade Deficient in Selenium Metabolism.</title>
        <authorList>
            <person name="Miller W.G."/>
            <person name="Yee E."/>
            <person name="Lopes B.S."/>
            <person name="Chapman M.H."/>
            <person name="Huynh S."/>
            <person name="Bono J.L."/>
            <person name="Parker C.T."/>
            <person name="Strachan N.J.C."/>
            <person name="Forbes K.J."/>
        </authorList>
    </citation>
    <scope>NUCLEOTIDE SEQUENCE [LARGE SCALE GENOMIC DNA]</scope>
    <source>
        <strain evidence="1 2">RM9261</strain>
    </source>
</reference>
<dbReference type="RefSeq" id="WP_236862126.1">
    <property type="nucleotide sequence ID" value="NZ_CP144916.1"/>
</dbReference>
<proteinExistence type="predicted"/>
<accession>A0ABZ2E857</accession>
<evidence type="ECO:0000313" key="2">
    <source>
        <dbReference type="Proteomes" id="UP001318120"/>
    </source>
</evidence>
<dbReference type="InterPro" id="IPR043148">
    <property type="entry name" value="TagF_C"/>
</dbReference>